<reference evidence="1" key="1">
    <citation type="submission" date="2018-06" db="EMBL/GenBank/DDBJ databases">
        <authorList>
            <person name="Zhirakovskaya E."/>
        </authorList>
    </citation>
    <scope>NUCLEOTIDE SEQUENCE</scope>
</reference>
<evidence type="ECO:0000313" key="1">
    <source>
        <dbReference type="EMBL" id="VAV96341.1"/>
    </source>
</evidence>
<proteinExistence type="predicted"/>
<dbReference type="AlphaFoldDB" id="A0A3B0RZ72"/>
<sequence length="86" mass="9052">MKNTISRRDVLATSVAATAALAITGTPALAACRLDHKKMAYRLGAIVVAPDLTIKAKAQLLARAKCPSCGTTIEPEGLSYGEHMQK</sequence>
<dbReference type="InterPro" id="IPR006311">
    <property type="entry name" value="TAT_signal"/>
</dbReference>
<name>A0A3B0RZ72_9ZZZZ</name>
<dbReference type="PROSITE" id="PS51257">
    <property type="entry name" value="PROKAR_LIPOPROTEIN"/>
    <property type="match status" value="1"/>
</dbReference>
<organism evidence="1">
    <name type="scientific">hydrothermal vent metagenome</name>
    <dbReference type="NCBI Taxonomy" id="652676"/>
    <lineage>
        <taxon>unclassified sequences</taxon>
        <taxon>metagenomes</taxon>
        <taxon>ecological metagenomes</taxon>
    </lineage>
</organism>
<accession>A0A3B0RZ72</accession>
<gene>
    <name evidence="1" type="ORF">MNBD_ALPHA08-717</name>
</gene>
<dbReference type="PROSITE" id="PS51318">
    <property type="entry name" value="TAT"/>
    <property type="match status" value="1"/>
</dbReference>
<dbReference type="EMBL" id="UOEC01000132">
    <property type="protein sequence ID" value="VAV96341.1"/>
    <property type="molecule type" value="Genomic_DNA"/>
</dbReference>
<protein>
    <submittedName>
        <fullName evidence="1">Uncharacterized protein</fullName>
    </submittedName>
</protein>